<dbReference type="Proteomes" id="UP000007844">
    <property type="component" value="Chromosome"/>
</dbReference>
<reference evidence="1 2" key="1">
    <citation type="journal article" date="2011" name="J. Bacteriol.">
        <title>Genome sequence of the mercury-methylating and pleomorphic Desulfovibrio africanus Strain Walvis Bay.</title>
        <authorList>
            <person name="Brown S.D."/>
            <person name="Wall J.D."/>
            <person name="Kucken A.M."/>
            <person name="Gilmour C.C."/>
            <person name="Podar M."/>
            <person name="Brandt C.C."/>
            <person name="Teshima H."/>
            <person name="Detter J.C."/>
            <person name="Han C.S."/>
            <person name="Land M.L."/>
            <person name="Lucas S."/>
            <person name="Han J."/>
            <person name="Pennacchio L."/>
            <person name="Nolan M."/>
            <person name="Pitluck S."/>
            <person name="Woyke T."/>
            <person name="Goodwin L."/>
            <person name="Palumbo A.V."/>
            <person name="Elias D.A."/>
        </authorList>
    </citation>
    <scope>NUCLEOTIDE SEQUENCE [LARGE SCALE GENOMIC DNA]</scope>
    <source>
        <strain evidence="1 2">Walvis Bay</strain>
    </source>
</reference>
<dbReference type="KEGG" id="daf:Desaf_3008"/>
<dbReference type="RefSeq" id="WP_014260958.1">
    <property type="nucleotide sequence ID" value="NC_016629.1"/>
</dbReference>
<dbReference type="EMBL" id="CP003221">
    <property type="protein sequence ID" value="EGJ51309.1"/>
    <property type="molecule type" value="Genomic_DNA"/>
</dbReference>
<gene>
    <name evidence="1" type="ORF">Desaf_3008</name>
</gene>
<keyword evidence="2" id="KW-1185">Reference proteome</keyword>
<name>F3Z2H6_DESAF</name>
<organism evidence="1 2">
    <name type="scientific">Desulfocurvibacter africanus subsp. africanus str. Walvis Bay</name>
    <dbReference type="NCBI Taxonomy" id="690850"/>
    <lineage>
        <taxon>Bacteria</taxon>
        <taxon>Pseudomonadati</taxon>
        <taxon>Thermodesulfobacteriota</taxon>
        <taxon>Desulfovibrionia</taxon>
        <taxon>Desulfovibrionales</taxon>
        <taxon>Desulfovibrionaceae</taxon>
        <taxon>Desulfocurvibacter</taxon>
    </lineage>
</organism>
<evidence type="ECO:0000313" key="2">
    <source>
        <dbReference type="Proteomes" id="UP000007844"/>
    </source>
</evidence>
<evidence type="ECO:0000313" key="1">
    <source>
        <dbReference type="EMBL" id="EGJ51309.1"/>
    </source>
</evidence>
<dbReference type="HOGENOM" id="CLU_2896668_0_0_7"/>
<proteinExistence type="predicted"/>
<dbReference type="AlphaFoldDB" id="F3Z2H6"/>
<accession>F3Z2H6</accession>
<sequence length="62" mass="7067">MPKIDWDSQSEVVVTGAKNQIGGHSRLQFLVQNWSNLYHFCTKNSLERTFGGFPTSQKAKRP</sequence>
<protein>
    <submittedName>
        <fullName evidence="1">Uncharacterized protein</fullName>
    </submittedName>
</protein>